<dbReference type="CDD" id="cd10148">
    <property type="entry name" value="CsoR-like_DUF156"/>
    <property type="match status" value="1"/>
</dbReference>
<dbReference type="HOGENOM" id="CLU_130332_0_1_11"/>
<keyword evidence="4" id="KW-1185">Reference proteome</keyword>
<dbReference type="GO" id="GO:0003677">
    <property type="term" value="F:DNA binding"/>
    <property type="evidence" value="ECO:0007669"/>
    <property type="project" value="InterPro"/>
</dbReference>
<evidence type="ECO:0000256" key="2">
    <source>
        <dbReference type="ARBA" id="ARBA00023008"/>
    </source>
</evidence>
<evidence type="ECO:0000256" key="1">
    <source>
        <dbReference type="ARBA" id="ARBA00005428"/>
    </source>
</evidence>
<reference evidence="3 4" key="1">
    <citation type="submission" date="2013-04" db="EMBL/GenBank/DDBJ databases">
        <title>The Genome Sequence of Propionimicrobium lymphophilum ACS-093-V-SCH5.</title>
        <authorList>
            <consortium name="The Broad Institute Genomics Platform"/>
            <person name="Earl A."/>
            <person name="Ward D."/>
            <person name="Feldgarden M."/>
            <person name="Gevers D."/>
            <person name="Saerens B."/>
            <person name="Vaneechoutte M."/>
            <person name="Walker B."/>
            <person name="Young S."/>
            <person name="Zeng Q."/>
            <person name="Gargeya S."/>
            <person name="Fitzgerald M."/>
            <person name="Haas B."/>
            <person name="Abouelleil A."/>
            <person name="Allen A.W."/>
            <person name="Alvarado L."/>
            <person name="Arachchi H.M."/>
            <person name="Berlin A.M."/>
            <person name="Chapman S.B."/>
            <person name="Gainer-Dewar J."/>
            <person name="Goldberg J."/>
            <person name="Griggs A."/>
            <person name="Gujja S."/>
            <person name="Hansen M."/>
            <person name="Howarth C."/>
            <person name="Imamovic A."/>
            <person name="Ireland A."/>
            <person name="Larimer J."/>
            <person name="McCowan C."/>
            <person name="Murphy C."/>
            <person name="Pearson M."/>
            <person name="Poon T.W."/>
            <person name="Priest M."/>
            <person name="Roberts A."/>
            <person name="Saif S."/>
            <person name="Shea T."/>
            <person name="Sisk P."/>
            <person name="Sykes S."/>
            <person name="Wortman J."/>
            <person name="Nusbaum C."/>
            <person name="Birren B."/>
        </authorList>
    </citation>
    <scope>NUCLEOTIDE SEQUENCE [LARGE SCALE GENOMIC DNA]</scope>
    <source>
        <strain evidence="3 4">ACS-093-V-SCH5</strain>
    </source>
</reference>
<accession>S2WXI9</accession>
<dbReference type="Pfam" id="PF02583">
    <property type="entry name" value="Trns_repr_metal"/>
    <property type="match status" value="1"/>
</dbReference>
<dbReference type="PANTHER" id="PTHR33677:SF3">
    <property type="entry name" value="COPPER-SENSING TRANSCRIPTIONAL REPRESSOR RICR"/>
    <property type="match status" value="1"/>
</dbReference>
<dbReference type="Proteomes" id="UP000014417">
    <property type="component" value="Unassembled WGS sequence"/>
</dbReference>
<dbReference type="STRING" id="883161.HMPREF9306_02066"/>
<dbReference type="AlphaFoldDB" id="S2WXI9"/>
<dbReference type="PANTHER" id="PTHR33677">
    <property type="entry name" value="TRANSCRIPTIONAL REPRESSOR FRMR-RELATED"/>
    <property type="match status" value="1"/>
</dbReference>
<dbReference type="InterPro" id="IPR003735">
    <property type="entry name" value="Metal_Tscrpt_repr"/>
</dbReference>
<dbReference type="GO" id="GO:0046872">
    <property type="term" value="F:metal ion binding"/>
    <property type="evidence" value="ECO:0007669"/>
    <property type="project" value="InterPro"/>
</dbReference>
<organism evidence="3 4">
    <name type="scientific">Propionimicrobium lymphophilum ACS-093-V-SCH5</name>
    <dbReference type="NCBI Taxonomy" id="883161"/>
    <lineage>
        <taxon>Bacteria</taxon>
        <taxon>Bacillati</taxon>
        <taxon>Actinomycetota</taxon>
        <taxon>Actinomycetes</taxon>
        <taxon>Propionibacteriales</taxon>
        <taxon>Propionibacteriaceae</taxon>
        <taxon>Propionimicrobium</taxon>
    </lineage>
</organism>
<proteinExistence type="inferred from homology"/>
<dbReference type="Gene3D" id="1.20.58.1000">
    <property type="entry name" value="Metal-sensitive repressor, helix protomer"/>
    <property type="match status" value="1"/>
</dbReference>
<name>S2WXI9_9ACTN</name>
<protein>
    <submittedName>
        <fullName evidence="3">Uncharacterized protein</fullName>
    </submittedName>
</protein>
<comment type="caution">
    <text evidence="3">The sequence shown here is derived from an EMBL/GenBank/DDBJ whole genome shotgun (WGS) entry which is preliminary data.</text>
</comment>
<keyword evidence="2" id="KW-0186">Copper</keyword>
<dbReference type="EMBL" id="AGZR01000009">
    <property type="protein sequence ID" value="EPD32494.1"/>
    <property type="molecule type" value="Genomic_DNA"/>
</dbReference>
<evidence type="ECO:0000313" key="4">
    <source>
        <dbReference type="Proteomes" id="UP000014417"/>
    </source>
</evidence>
<dbReference type="PATRIC" id="fig|883161.3.peg.2057"/>
<comment type="similarity">
    <text evidence="1">Belongs to the CsoR family.</text>
</comment>
<evidence type="ECO:0000313" key="3">
    <source>
        <dbReference type="EMBL" id="EPD32494.1"/>
    </source>
</evidence>
<dbReference type="GO" id="GO:0045892">
    <property type="term" value="P:negative regulation of DNA-templated transcription"/>
    <property type="evidence" value="ECO:0007669"/>
    <property type="project" value="UniProtKB-ARBA"/>
</dbReference>
<gene>
    <name evidence="3" type="ORF">HMPREF9306_02066</name>
</gene>
<sequence>MENIAKQDACCEDCKVVPGYSGTKEAHLKRLKRVQGQLKGLERMINEDKYCIDVLIQISAATGALQSLALALLDDHLSHCVVKAAKEGGEEAQIKLAEVNDAIARLVRR</sequence>
<dbReference type="InterPro" id="IPR038390">
    <property type="entry name" value="Metal_Tscrpt_repr_sf"/>
</dbReference>